<dbReference type="InterPro" id="IPR036388">
    <property type="entry name" value="WH-like_DNA-bd_sf"/>
</dbReference>
<dbReference type="Gene3D" id="1.10.10.10">
    <property type="entry name" value="Winged helix-like DNA-binding domain superfamily/Winged helix DNA-binding domain"/>
    <property type="match status" value="2"/>
</dbReference>
<gene>
    <name evidence="4" type="ORF">FS935_22855</name>
</gene>
<evidence type="ECO:0000256" key="2">
    <source>
        <dbReference type="PROSITE-ProRule" id="PRU00182"/>
    </source>
</evidence>
<protein>
    <submittedName>
        <fullName evidence="4">Replication initiation protein</fullName>
    </submittedName>
</protein>
<dbReference type="InterPro" id="IPR000525">
    <property type="entry name" value="Initiator_Rep_WH1"/>
</dbReference>
<sequence length="350" mass="41515">MNLEHHEVRVNNNVVTKSNILIDANYKLTITEQKIVLYLVSKIRKDDDDFKTYTLSIKQFYELLGYKGNPKYSEMKKITKNLIGKVVEIREEKKLKQMSWLSYVEYNESDGSVNLSFDPRLKPYLLQLKREFTSYKLKNVMELKSGYSIRIYEILKKWQSLKEVEIPLKELREMVGATDKYQEYHNFKKRVLTTSLKEIEEKTDISFFYHEIKKGKRVAAIHFTIHSKNNIIAQEADVITQKDDWFESLYVQLCVLYEKHNYKLTKDVVERWVGLANKVWGKNKYIEINKLAQQSFKIDNIKHHIAFITHILKEKVKCIENGTSHHQVSVETADKKVIRKEIIPSWLEVD</sequence>
<dbReference type="PROSITE" id="PS50889">
    <property type="entry name" value="S4"/>
    <property type="match status" value="1"/>
</dbReference>
<keyword evidence="5" id="KW-1185">Reference proteome</keyword>
<evidence type="ECO:0000256" key="1">
    <source>
        <dbReference type="ARBA" id="ARBA00038283"/>
    </source>
</evidence>
<dbReference type="InterPro" id="IPR036390">
    <property type="entry name" value="WH_DNA-bd_sf"/>
</dbReference>
<dbReference type="GO" id="GO:0003723">
    <property type="term" value="F:RNA binding"/>
    <property type="evidence" value="ECO:0007669"/>
    <property type="project" value="UniProtKB-KW"/>
</dbReference>
<name>A0A5C6UYD3_9BACI</name>
<evidence type="ECO:0000259" key="3">
    <source>
        <dbReference type="Pfam" id="PF01051"/>
    </source>
</evidence>
<dbReference type="GO" id="GO:0006270">
    <property type="term" value="P:DNA replication initiation"/>
    <property type="evidence" value="ECO:0007669"/>
    <property type="project" value="InterPro"/>
</dbReference>
<accession>A0A5C6UYD3</accession>
<organism evidence="4 5">
    <name type="scientific">Metabacillus litoralis</name>
    <dbReference type="NCBI Taxonomy" id="152268"/>
    <lineage>
        <taxon>Bacteria</taxon>
        <taxon>Bacillati</taxon>
        <taxon>Bacillota</taxon>
        <taxon>Bacilli</taxon>
        <taxon>Bacillales</taxon>
        <taxon>Bacillaceae</taxon>
        <taxon>Metabacillus</taxon>
    </lineage>
</organism>
<evidence type="ECO:0000313" key="4">
    <source>
        <dbReference type="EMBL" id="TXC78307.1"/>
    </source>
</evidence>
<dbReference type="AlphaFoldDB" id="A0A5C6UYD3"/>
<dbReference type="Pfam" id="PF01051">
    <property type="entry name" value="Rep3_N"/>
    <property type="match status" value="1"/>
</dbReference>
<dbReference type="Pfam" id="PF21205">
    <property type="entry name" value="Rep3_C"/>
    <property type="match status" value="1"/>
</dbReference>
<keyword evidence="2" id="KW-0694">RNA-binding</keyword>
<comment type="similarity">
    <text evidence="1">Belongs to the initiator RepB protein family.</text>
</comment>
<dbReference type="EMBL" id="VOQF01000036">
    <property type="protein sequence ID" value="TXC78307.1"/>
    <property type="molecule type" value="Genomic_DNA"/>
</dbReference>
<comment type="caution">
    <text evidence="4">The sequence shown here is derived from an EMBL/GenBank/DDBJ whole genome shotgun (WGS) entry which is preliminary data.</text>
</comment>
<proteinExistence type="inferred from homology"/>
<reference evidence="4 5" key="1">
    <citation type="journal article" date="2005" name="Int. J. Syst. Evol. Microbiol.">
        <title>Bacillus litoralis sp. nov., isolated from a tidal flat of the Yellow Sea in Korea.</title>
        <authorList>
            <person name="Yoon J.H."/>
            <person name="Oh T.K."/>
        </authorList>
    </citation>
    <scope>NUCLEOTIDE SEQUENCE [LARGE SCALE GENOMIC DNA]</scope>
    <source>
        <strain evidence="4 5">SW-211</strain>
    </source>
</reference>
<dbReference type="GO" id="GO:0003887">
    <property type="term" value="F:DNA-directed DNA polymerase activity"/>
    <property type="evidence" value="ECO:0007669"/>
    <property type="project" value="InterPro"/>
</dbReference>
<dbReference type="SUPFAM" id="SSF46785">
    <property type="entry name" value="Winged helix' DNA-binding domain"/>
    <property type="match status" value="2"/>
</dbReference>
<evidence type="ECO:0000313" key="5">
    <source>
        <dbReference type="Proteomes" id="UP000321363"/>
    </source>
</evidence>
<dbReference type="Proteomes" id="UP000321363">
    <property type="component" value="Unassembled WGS sequence"/>
</dbReference>
<feature type="domain" description="Initiator Rep protein WH1" evidence="3">
    <location>
        <begin position="15"/>
        <end position="156"/>
    </location>
</feature>